<evidence type="ECO:0000313" key="3">
    <source>
        <dbReference type="Proteomes" id="UP001290861"/>
    </source>
</evidence>
<comment type="caution">
    <text evidence="2">The sequence shown here is derived from an EMBL/GenBank/DDBJ whole genome shotgun (WGS) entry which is preliminary data.</text>
</comment>
<dbReference type="SMART" id="SM00731">
    <property type="entry name" value="SprT"/>
    <property type="match status" value="1"/>
</dbReference>
<evidence type="ECO:0000259" key="1">
    <source>
        <dbReference type="SMART" id="SM00731"/>
    </source>
</evidence>
<gene>
    <name evidence="2" type="ORF">P9H32_13625</name>
</gene>
<name>A0ABU5MZM4_9BACT</name>
<dbReference type="Proteomes" id="UP001290861">
    <property type="component" value="Unassembled WGS sequence"/>
</dbReference>
<sequence length="140" mass="16074">MEQVQTLATTLLQQHGLYTWRFEFDRSTRRAGSCNYQEKIITLAFDHAANSSPAEIQDTLLHEIAHALVGRKHHHDAVWKAKAIEIGGSGERTHRLQFSTPRWSVTCENRCWTHTVQQRNSKLICRKCGAKLAYTPFTAR</sequence>
<dbReference type="Pfam" id="PF10263">
    <property type="entry name" value="SprT-like"/>
    <property type="match status" value="1"/>
</dbReference>
<dbReference type="RefSeq" id="WP_322609448.1">
    <property type="nucleotide sequence ID" value="NZ_JARVCO010000012.1"/>
</dbReference>
<keyword evidence="3" id="KW-1185">Reference proteome</keyword>
<organism evidence="2 3">
    <name type="scientific">Pontiella agarivorans</name>
    <dbReference type="NCBI Taxonomy" id="3038953"/>
    <lineage>
        <taxon>Bacteria</taxon>
        <taxon>Pseudomonadati</taxon>
        <taxon>Kiritimatiellota</taxon>
        <taxon>Kiritimatiellia</taxon>
        <taxon>Kiritimatiellales</taxon>
        <taxon>Pontiellaceae</taxon>
        <taxon>Pontiella</taxon>
    </lineage>
</organism>
<dbReference type="InterPro" id="IPR006640">
    <property type="entry name" value="SprT-like_domain"/>
</dbReference>
<feature type="domain" description="SprT-like" evidence="1">
    <location>
        <begin position="1"/>
        <end position="135"/>
    </location>
</feature>
<dbReference type="Gene3D" id="3.30.2010.10">
    <property type="entry name" value="Metalloproteases ('zincins'), catalytic domain"/>
    <property type="match status" value="1"/>
</dbReference>
<accession>A0ABU5MZM4</accession>
<dbReference type="EMBL" id="JARVCO010000012">
    <property type="protein sequence ID" value="MDZ8119663.1"/>
    <property type="molecule type" value="Genomic_DNA"/>
</dbReference>
<proteinExistence type="predicted"/>
<reference evidence="2 3" key="1">
    <citation type="journal article" date="2024" name="Appl. Environ. Microbiol.">
        <title>Pontiella agarivorans sp. nov., a novel marine anaerobic bacterium capable of degrading macroalgal polysaccharides and fixing nitrogen.</title>
        <authorList>
            <person name="Liu N."/>
            <person name="Kivenson V."/>
            <person name="Peng X."/>
            <person name="Cui Z."/>
            <person name="Lankiewicz T.S."/>
            <person name="Gosselin K.M."/>
            <person name="English C.J."/>
            <person name="Blair E.M."/>
            <person name="O'Malley M.A."/>
            <person name="Valentine D.L."/>
        </authorList>
    </citation>
    <scope>NUCLEOTIDE SEQUENCE [LARGE SCALE GENOMIC DNA]</scope>
    <source>
        <strain evidence="2 3">NLcol2</strain>
    </source>
</reference>
<evidence type="ECO:0000313" key="2">
    <source>
        <dbReference type="EMBL" id="MDZ8119663.1"/>
    </source>
</evidence>
<protein>
    <submittedName>
        <fullName evidence="2">SprT-like domain-containing protein</fullName>
    </submittedName>
</protein>